<dbReference type="CDD" id="cd06267">
    <property type="entry name" value="PBP1_LacI_sugar_binding-like"/>
    <property type="match status" value="1"/>
</dbReference>
<dbReference type="PANTHER" id="PTHR30146">
    <property type="entry name" value="LACI-RELATED TRANSCRIPTIONAL REPRESSOR"/>
    <property type="match status" value="1"/>
</dbReference>
<name>A0A3E0IM41_9STAP</name>
<feature type="domain" description="HTH lacI-type" evidence="5">
    <location>
        <begin position="4"/>
        <end position="59"/>
    </location>
</feature>
<keyword evidence="3" id="KW-0238">DNA-binding</keyword>
<organism evidence="6 7">
    <name type="scientific">Staphylococcus felis</name>
    <dbReference type="NCBI Taxonomy" id="46127"/>
    <lineage>
        <taxon>Bacteria</taxon>
        <taxon>Bacillati</taxon>
        <taxon>Bacillota</taxon>
        <taxon>Bacilli</taxon>
        <taxon>Bacillales</taxon>
        <taxon>Staphylococcaceae</taxon>
        <taxon>Staphylococcus</taxon>
    </lineage>
</organism>
<dbReference type="GO" id="GO:0003700">
    <property type="term" value="F:DNA-binding transcription factor activity"/>
    <property type="evidence" value="ECO:0007669"/>
    <property type="project" value="TreeGrafter"/>
</dbReference>
<dbReference type="PROSITE" id="PS50932">
    <property type="entry name" value="HTH_LACI_2"/>
    <property type="match status" value="1"/>
</dbReference>
<dbReference type="InterPro" id="IPR000843">
    <property type="entry name" value="HTH_LacI"/>
</dbReference>
<dbReference type="EMBL" id="QKXQ01000539">
    <property type="protein sequence ID" value="REH91520.1"/>
    <property type="molecule type" value="Genomic_DNA"/>
</dbReference>
<keyword evidence="2" id="KW-0805">Transcription regulation</keyword>
<dbReference type="Gene3D" id="1.10.260.40">
    <property type="entry name" value="lambda repressor-like DNA-binding domains"/>
    <property type="match status" value="1"/>
</dbReference>
<proteinExistence type="predicted"/>
<dbReference type="SMART" id="SM00354">
    <property type="entry name" value="HTH_LACI"/>
    <property type="match status" value="1"/>
</dbReference>
<dbReference type="InterPro" id="IPR028082">
    <property type="entry name" value="Peripla_BP_I"/>
</dbReference>
<sequence>MKKVSIKDVAQAAGVSLTTVSLILNGHQRRFPQKTIDRVIATKDALGYIPNQNAQQLRKNYIKLIGVLIPSLTNPFFSAMIQSMAQHKPDDVDLFFLSTPEAEIEDNIKHLVAKGMDGLVIARFIHEPEEMDAYLKKHHVPYVVLDQSEDNDFTDMIRTDEFAGGRLAAEHLIQRGHQKLVIVHPEPMMSNMQERVKGFEQYCEEQNIVKPIKIATSLSMHGGKKIAQELINSKATAAFAINDEMAIGMMRGLAEKGVRVPDDFSIIGYDNIDIAQFMTPALTTVAQPIEDIGERALQLIMKKIEKPLSNVEKMILPNSLVIRETTQLLK</sequence>
<dbReference type="PRINTS" id="PR00036">
    <property type="entry name" value="HTHLACI"/>
</dbReference>
<dbReference type="Gene3D" id="3.40.50.2300">
    <property type="match status" value="2"/>
</dbReference>
<dbReference type="SUPFAM" id="SSF47413">
    <property type="entry name" value="lambda repressor-like DNA-binding domains"/>
    <property type="match status" value="1"/>
</dbReference>
<evidence type="ECO:0000259" key="5">
    <source>
        <dbReference type="PROSITE" id="PS50932"/>
    </source>
</evidence>
<dbReference type="CDD" id="cd01392">
    <property type="entry name" value="HTH_LacI"/>
    <property type="match status" value="1"/>
</dbReference>
<dbReference type="InterPro" id="IPR010982">
    <property type="entry name" value="Lambda_DNA-bd_dom_sf"/>
</dbReference>
<evidence type="ECO:0000256" key="4">
    <source>
        <dbReference type="ARBA" id="ARBA00023163"/>
    </source>
</evidence>
<dbReference type="OrthoDB" id="9796186at2"/>
<dbReference type="SUPFAM" id="SSF53822">
    <property type="entry name" value="Periplasmic binding protein-like I"/>
    <property type="match status" value="1"/>
</dbReference>
<dbReference type="Pfam" id="PF13377">
    <property type="entry name" value="Peripla_BP_3"/>
    <property type="match status" value="1"/>
</dbReference>
<evidence type="ECO:0000256" key="3">
    <source>
        <dbReference type="ARBA" id="ARBA00023125"/>
    </source>
</evidence>
<evidence type="ECO:0000256" key="1">
    <source>
        <dbReference type="ARBA" id="ARBA00022491"/>
    </source>
</evidence>
<dbReference type="InterPro" id="IPR046335">
    <property type="entry name" value="LacI/GalR-like_sensor"/>
</dbReference>
<evidence type="ECO:0000313" key="6">
    <source>
        <dbReference type="EMBL" id="REH91520.1"/>
    </source>
</evidence>
<protein>
    <submittedName>
        <fullName evidence="6">LacI family transcriptional regulator</fullName>
    </submittedName>
</protein>
<keyword evidence="4" id="KW-0804">Transcription</keyword>
<dbReference type="AlphaFoldDB" id="A0A3E0IM41"/>
<dbReference type="PROSITE" id="PS00356">
    <property type="entry name" value="HTH_LACI_1"/>
    <property type="match status" value="1"/>
</dbReference>
<reference evidence="6 7" key="1">
    <citation type="journal article" date="2018" name="Vet. Microbiol.">
        <title>Characterisation of Staphylococcus felis isolated from cats using whole genome sequencing.</title>
        <authorList>
            <person name="Worthing K."/>
            <person name="Pang S."/>
            <person name="Trott D.J."/>
            <person name="Abraham S."/>
            <person name="Coombs G.W."/>
            <person name="Jordan D."/>
            <person name="McIntyre L."/>
            <person name="Davies M.R."/>
            <person name="Norris J."/>
        </authorList>
    </citation>
    <scope>NUCLEOTIDE SEQUENCE [LARGE SCALE GENOMIC DNA]</scope>
    <source>
        <strain evidence="6 7">F9</strain>
    </source>
</reference>
<dbReference type="GO" id="GO:0000976">
    <property type="term" value="F:transcription cis-regulatory region binding"/>
    <property type="evidence" value="ECO:0007669"/>
    <property type="project" value="TreeGrafter"/>
</dbReference>
<dbReference type="NCBIfam" id="NF047341">
    <property type="entry name" value="lactose_RbsR"/>
    <property type="match status" value="1"/>
</dbReference>
<gene>
    <name evidence="6" type="ORF">DOS83_11355</name>
</gene>
<dbReference type="RefSeq" id="WP_116095083.1">
    <property type="nucleotide sequence ID" value="NZ_JBBEFH010000018.1"/>
</dbReference>
<evidence type="ECO:0000313" key="7">
    <source>
        <dbReference type="Proteomes" id="UP000256562"/>
    </source>
</evidence>
<evidence type="ECO:0000256" key="2">
    <source>
        <dbReference type="ARBA" id="ARBA00023015"/>
    </source>
</evidence>
<keyword evidence="1" id="KW-0678">Repressor</keyword>
<dbReference type="PANTHER" id="PTHR30146:SF148">
    <property type="entry name" value="HTH-TYPE TRANSCRIPTIONAL REPRESSOR PURR-RELATED"/>
    <property type="match status" value="1"/>
</dbReference>
<dbReference type="Pfam" id="PF00356">
    <property type="entry name" value="LacI"/>
    <property type="match status" value="1"/>
</dbReference>
<dbReference type="Proteomes" id="UP000256562">
    <property type="component" value="Unassembled WGS sequence"/>
</dbReference>
<accession>A0A3E0IM41</accession>
<comment type="caution">
    <text evidence="6">The sequence shown here is derived from an EMBL/GenBank/DDBJ whole genome shotgun (WGS) entry which is preliminary data.</text>
</comment>